<accession>A0A820VP69</accession>
<dbReference type="EMBL" id="CAJOBO010003778">
    <property type="protein sequence ID" value="CAF4503014.1"/>
    <property type="molecule type" value="Genomic_DNA"/>
</dbReference>
<organism evidence="1 2">
    <name type="scientific">Rotaria socialis</name>
    <dbReference type="NCBI Taxonomy" id="392032"/>
    <lineage>
        <taxon>Eukaryota</taxon>
        <taxon>Metazoa</taxon>
        <taxon>Spiralia</taxon>
        <taxon>Gnathifera</taxon>
        <taxon>Rotifera</taxon>
        <taxon>Eurotatoria</taxon>
        <taxon>Bdelloidea</taxon>
        <taxon>Philodinida</taxon>
        <taxon>Philodinidae</taxon>
        <taxon>Rotaria</taxon>
    </lineage>
</organism>
<dbReference type="Proteomes" id="UP000663851">
    <property type="component" value="Unassembled WGS sequence"/>
</dbReference>
<reference evidence="1" key="1">
    <citation type="submission" date="2021-02" db="EMBL/GenBank/DDBJ databases">
        <authorList>
            <person name="Nowell W R."/>
        </authorList>
    </citation>
    <scope>NUCLEOTIDE SEQUENCE</scope>
</reference>
<name>A0A820VP69_9BILA</name>
<gene>
    <name evidence="1" type="ORF">HFQ381_LOCUS27911</name>
</gene>
<feature type="non-terminal residue" evidence="1">
    <location>
        <position position="127"/>
    </location>
</feature>
<sequence length="127" mass="13956">MLNIPEPVPLTEPIPPYSGNSVYHLQHNSGIPRITAYQFHIIPGIPFIPSGFIPEFSTPTLTSTLTLMATPTLTPTPCNSGTEFRELGRTGIERNYTEFLGIAPNSQRFRIDLIPEFRTGIGSSLNG</sequence>
<dbReference type="AlphaFoldDB" id="A0A820VP69"/>
<protein>
    <submittedName>
        <fullName evidence="1">Uncharacterized protein</fullName>
    </submittedName>
</protein>
<evidence type="ECO:0000313" key="1">
    <source>
        <dbReference type="EMBL" id="CAF4503014.1"/>
    </source>
</evidence>
<evidence type="ECO:0000313" key="2">
    <source>
        <dbReference type="Proteomes" id="UP000663851"/>
    </source>
</evidence>
<comment type="caution">
    <text evidence="1">The sequence shown here is derived from an EMBL/GenBank/DDBJ whole genome shotgun (WGS) entry which is preliminary data.</text>
</comment>
<proteinExistence type="predicted"/>